<gene>
    <name evidence="3" type="ORF">PSYMO_08814</name>
</gene>
<evidence type="ECO:0000313" key="3">
    <source>
        <dbReference type="EMBL" id="EGH21586.1"/>
    </source>
</evidence>
<keyword evidence="2" id="KW-0274">FAD</keyword>
<dbReference type="SUPFAM" id="SSF55103">
    <property type="entry name" value="FAD-linked oxidases, C-terminal domain"/>
    <property type="match status" value="1"/>
</dbReference>
<evidence type="ECO:0000256" key="1">
    <source>
        <dbReference type="ARBA" id="ARBA00022630"/>
    </source>
</evidence>
<dbReference type="Proteomes" id="UP000003465">
    <property type="component" value="Unassembled WGS sequence"/>
</dbReference>
<reference evidence="3 4" key="1">
    <citation type="journal article" date="2011" name="PLoS Pathog.">
        <title>Dynamic evolution of pathogenicity revealed by sequencing and comparative genomics of 19 Pseudomonas syringae isolates.</title>
        <authorList>
            <person name="Baltrus D.A."/>
            <person name="Nishimura M.T."/>
            <person name="Romanchuk A."/>
            <person name="Chang J.H."/>
            <person name="Mukhtar M.S."/>
            <person name="Cherkis K."/>
            <person name="Roach J."/>
            <person name="Grant S.R."/>
            <person name="Jones C.D."/>
            <person name="Dangl J.L."/>
        </authorList>
    </citation>
    <scope>NUCLEOTIDE SEQUENCE [LARGE SCALE GENOMIC DNA]</scope>
    <source>
        <strain evidence="3 4">301020</strain>
    </source>
</reference>
<organism evidence="3 4">
    <name type="scientific">Pseudomonas amygdali pv. mori str. 301020</name>
    <dbReference type="NCBI Taxonomy" id="629261"/>
    <lineage>
        <taxon>Bacteria</taxon>
        <taxon>Pseudomonadati</taxon>
        <taxon>Pseudomonadota</taxon>
        <taxon>Gammaproteobacteria</taxon>
        <taxon>Pseudomonadales</taxon>
        <taxon>Pseudomonadaceae</taxon>
        <taxon>Pseudomonas</taxon>
        <taxon>Pseudomonas amygdali</taxon>
    </lineage>
</organism>
<comment type="caution">
    <text evidence="3">The sequence shown here is derived from an EMBL/GenBank/DDBJ whole genome shotgun (WGS) entry which is preliminary data.</text>
</comment>
<evidence type="ECO:0008006" key="5">
    <source>
        <dbReference type="Google" id="ProtNLM"/>
    </source>
</evidence>
<dbReference type="AlphaFoldDB" id="A0A656G6D7"/>
<proteinExistence type="predicted"/>
<keyword evidence="1" id="KW-0285">Flavoprotein</keyword>
<protein>
    <recommendedName>
        <fullName evidence="5">Glycolate oxidase FAD binding subunit</fullName>
    </recommendedName>
</protein>
<evidence type="ECO:0000313" key="4">
    <source>
        <dbReference type="Proteomes" id="UP000003465"/>
    </source>
</evidence>
<sequence length="21" mass="2377">ALKARLDPQGIFNPGRLYAEF</sequence>
<dbReference type="EMBL" id="AEAG01000337">
    <property type="protein sequence ID" value="EGH21586.1"/>
    <property type="molecule type" value="Genomic_DNA"/>
</dbReference>
<accession>A0A656G6D7</accession>
<dbReference type="GO" id="GO:0050660">
    <property type="term" value="F:flavin adenine dinucleotide binding"/>
    <property type="evidence" value="ECO:0007669"/>
    <property type="project" value="InterPro"/>
</dbReference>
<name>A0A656G6D7_PSEA0</name>
<dbReference type="InterPro" id="IPR016164">
    <property type="entry name" value="FAD-linked_Oxase-like_C"/>
</dbReference>
<dbReference type="GO" id="GO:0003824">
    <property type="term" value="F:catalytic activity"/>
    <property type="evidence" value="ECO:0007669"/>
    <property type="project" value="InterPro"/>
</dbReference>
<evidence type="ECO:0000256" key="2">
    <source>
        <dbReference type="ARBA" id="ARBA00022827"/>
    </source>
</evidence>
<feature type="non-terminal residue" evidence="3">
    <location>
        <position position="1"/>
    </location>
</feature>